<sequence>MNIVGVTACTAGIAHTYLVKEKLVNAARELGHAAKIETQGSIGTENTLTAEDIRDADVVIISADIEISNRDRFAGKRIVDVPMKAVMRAPKKLLEQIEQQLNASA</sequence>
<dbReference type="Pfam" id="PF02302">
    <property type="entry name" value="PTS_IIB"/>
    <property type="match status" value="1"/>
</dbReference>
<dbReference type="FunFam" id="3.40.50.2300:FF:000014">
    <property type="entry name" value="PTS system fructose-like transporter subunit IIB"/>
    <property type="match status" value="1"/>
</dbReference>
<dbReference type="AlphaFoldDB" id="A0A921IS92"/>
<feature type="domain" description="PTS EIIB type-2" evidence="7">
    <location>
        <begin position="1"/>
        <end position="99"/>
    </location>
</feature>
<proteinExistence type="predicted"/>
<name>A0A921IS92_9ACTN</name>
<evidence type="ECO:0000256" key="4">
    <source>
        <dbReference type="ARBA" id="ARBA00022679"/>
    </source>
</evidence>
<dbReference type="InterPro" id="IPR050864">
    <property type="entry name" value="Bacterial_PTS_Sugar_Transport"/>
</dbReference>
<dbReference type="NCBIfam" id="TIGR00829">
    <property type="entry name" value="FRU"/>
    <property type="match status" value="1"/>
</dbReference>
<comment type="caution">
    <text evidence="8">The sequence shown here is derived from an EMBL/GenBank/DDBJ whole genome shotgun (WGS) entry which is preliminary data.</text>
</comment>
<dbReference type="InterPro" id="IPR003501">
    <property type="entry name" value="PTS_EIIB_2/3"/>
</dbReference>
<protein>
    <submittedName>
        <fullName evidence="8">PTS fructose transporter subunit IIB</fullName>
    </submittedName>
</protein>
<dbReference type="GO" id="GO:0009401">
    <property type="term" value="P:phosphoenolpyruvate-dependent sugar phosphotransferase system"/>
    <property type="evidence" value="ECO:0007669"/>
    <property type="project" value="UniProtKB-KW"/>
</dbReference>
<dbReference type="CDD" id="cd05569">
    <property type="entry name" value="PTS_IIB_fructose"/>
    <property type="match status" value="1"/>
</dbReference>
<dbReference type="GO" id="GO:0005886">
    <property type="term" value="C:plasma membrane"/>
    <property type="evidence" value="ECO:0007669"/>
    <property type="project" value="TreeGrafter"/>
</dbReference>
<keyword evidence="6" id="KW-0418">Kinase</keyword>
<organism evidence="8 9">
    <name type="scientific">Collinsella ihumii</name>
    <dbReference type="NCBI Taxonomy" id="1720204"/>
    <lineage>
        <taxon>Bacteria</taxon>
        <taxon>Bacillati</taxon>
        <taxon>Actinomycetota</taxon>
        <taxon>Coriobacteriia</taxon>
        <taxon>Coriobacteriales</taxon>
        <taxon>Coriobacteriaceae</taxon>
        <taxon>Collinsella</taxon>
    </lineage>
</organism>
<dbReference type="SUPFAM" id="SSF52794">
    <property type="entry name" value="PTS system IIB component-like"/>
    <property type="match status" value="1"/>
</dbReference>
<evidence type="ECO:0000313" key="9">
    <source>
        <dbReference type="Proteomes" id="UP000746751"/>
    </source>
</evidence>
<accession>A0A921IS92</accession>
<keyword evidence="3" id="KW-0762">Sugar transport</keyword>
<keyword evidence="5" id="KW-0598">Phosphotransferase system</keyword>
<evidence type="ECO:0000256" key="3">
    <source>
        <dbReference type="ARBA" id="ARBA00022597"/>
    </source>
</evidence>
<keyword evidence="4" id="KW-0808">Transferase</keyword>
<dbReference type="PROSITE" id="PS51099">
    <property type="entry name" value="PTS_EIIB_TYPE_2"/>
    <property type="match status" value="1"/>
</dbReference>
<evidence type="ECO:0000313" key="8">
    <source>
        <dbReference type="EMBL" id="HJG31088.1"/>
    </source>
</evidence>
<dbReference type="EMBL" id="DYVF01000043">
    <property type="protein sequence ID" value="HJG31088.1"/>
    <property type="molecule type" value="Genomic_DNA"/>
</dbReference>
<reference evidence="8" key="2">
    <citation type="submission" date="2021-09" db="EMBL/GenBank/DDBJ databases">
        <authorList>
            <person name="Gilroy R."/>
        </authorList>
    </citation>
    <scope>NUCLEOTIDE SEQUENCE</scope>
    <source>
        <strain evidence="8">ChiGjej2B2-7701</strain>
    </source>
</reference>
<dbReference type="Gene3D" id="3.40.50.2300">
    <property type="match status" value="1"/>
</dbReference>
<dbReference type="GO" id="GO:0016301">
    <property type="term" value="F:kinase activity"/>
    <property type="evidence" value="ECO:0007669"/>
    <property type="project" value="UniProtKB-KW"/>
</dbReference>
<dbReference type="InterPro" id="IPR003353">
    <property type="entry name" value="PTS_IIB_fruc"/>
</dbReference>
<dbReference type="GO" id="GO:0090563">
    <property type="term" value="F:protein-phosphocysteine-sugar phosphotransferase activity"/>
    <property type="evidence" value="ECO:0007669"/>
    <property type="project" value="TreeGrafter"/>
</dbReference>
<evidence type="ECO:0000256" key="5">
    <source>
        <dbReference type="ARBA" id="ARBA00022683"/>
    </source>
</evidence>
<evidence type="ECO:0000256" key="2">
    <source>
        <dbReference type="ARBA" id="ARBA00022553"/>
    </source>
</evidence>
<dbReference type="Proteomes" id="UP000746751">
    <property type="component" value="Unassembled WGS sequence"/>
</dbReference>
<gene>
    <name evidence="8" type="ORF">K8U80_06790</name>
</gene>
<dbReference type="PANTHER" id="PTHR30505:SF0">
    <property type="entry name" value="FRUCTOSE-LIKE PTS SYSTEM EIIBC COMPONENT-RELATED"/>
    <property type="match status" value="1"/>
</dbReference>
<reference evidence="8" key="1">
    <citation type="journal article" date="2021" name="PeerJ">
        <title>Extensive microbial diversity within the chicken gut microbiome revealed by metagenomics and culture.</title>
        <authorList>
            <person name="Gilroy R."/>
            <person name="Ravi A."/>
            <person name="Getino M."/>
            <person name="Pursley I."/>
            <person name="Horton D.L."/>
            <person name="Alikhan N.F."/>
            <person name="Baker D."/>
            <person name="Gharbi K."/>
            <person name="Hall N."/>
            <person name="Watson M."/>
            <person name="Adriaenssens E.M."/>
            <person name="Foster-Nyarko E."/>
            <person name="Jarju S."/>
            <person name="Secka A."/>
            <person name="Antonio M."/>
            <person name="Oren A."/>
            <person name="Chaudhuri R.R."/>
            <person name="La Ragione R."/>
            <person name="Hildebrand F."/>
            <person name="Pallen M.J."/>
        </authorList>
    </citation>
    <scope>NUCLEOTIDE SEQUENCE</scope>
    <source>
        <strain evidence="8">ChiGjej2B2-7701</strain>
    </source>
</reference>
<dbReference type="PANTHER" id="PTHR30505">
    <property type="entry name" value="FRUCTOSE-LIKE PERMEASE"/>
    <property type="match status" value="1"/>
</dbReference>
<dbReference type="GO" id="GO:0022877">
    <property type="term" value="F:protein-N(PI)-phosphohistidine-fructose phosphotransferase system transporter activity"/>
    <property type="evidence" value="ECO:0007669"/>
    <property type="project" value="InterPro"/>
</dbReference>
<evidence type="ECO:0000256" key="6">
    <source>
        <dbReference type="ARBA" id="ARBA00022777"/>
    </source>
</evidence>
<evidence type="ECO:0000256" key="1">
    <source>
        <dbReference type="ARBA" id="ARBA00022448"/>
    </source>
</evidence>
<evidence type="ECO:0000259" key="7">
    <source>
        <dbReference type="PROSITE" id="PS51099"/>
    </source>
</evidence>
<dbReference type="InterPro" id="IPR036095">
    <property type="entry name" value="PTS_EIIB-like_sf"/>
</dbReference>
<keyword evidence="2" id="KW-0597">Phosphoprotein</keyword>
<keyword evidence="1" id="KW-0813">Transport</keyword>
<dbReference type="InterPro" id="IPR013011">
    <property type="entry name" value="PTS_EIIB_2"/>
</dbReference>